<evidence type="ECO:0000256" key="4">
    <source>
        <dbReference type="ARBA" id="ARBA00022900"/>
    </source>
</evidence>
<evidence type="ECO:0000259" key="7">
    <source>
        <dbReference type="SMART" id="SM00093"/>
    </source>
</evidence>
<keyword evidence="5" id="KW-0325">Glycoprotein</keyword>
<keyword evidence="3" id="KW-0732">Signal</keyword>
<dbReference type="FunFam" id="2.30.39.10:FF:000003">
    <property type="entry name" value="alpha-1-antitrypsin isoform X1"/>
    <property type="match status" value="1"/>
</dbReference>
<feature type="non-terminal residue" evidence="8">
    <location>
        <position position="385"/>
    </location>
</feature>
<dbReference type="InterPro" id="IPR036186">
    <property type="entry name" value="Serpin_sf"/>
</dbReference>
<dbReference type="InterPro" id="IPR042185">
    <property type="entry name" value="Serpin_sf_2"/>
</dbReference>
<organism evidence="8 9">
    <name type="scientific">Lanius ludovicianus</name>
    <name type="common">Loggerhead shrike</name>
    <dbReference type="NCBI Taxonomy" id="28713"/>
    <lineage>
        <taxon>Eukaryota</taxon>
        <taxon>Metazoa</taxon>
        <taxon>Chordata</taxon>
        <taxon>Craniata</taxon>
        <taxon>Vertebrata</taxon>
        <taxon>Euteleostomi</taxon>
        <taxon>Archelosauria</taxon>
        <taxon>Archosauria</taxon>
        <taxon>Dinosauria</taxon>
        <taxon>Saurischia</taxon>
        <taxon>Theropoda</taxon>
        <taxon>Coelurosauria</taxon>
        <taxon>Aves</taxon>
        <taxon>Neognathae</taxon>
        <taxon>Neoaves</taxon>
        <taxon>Telluraves</taxon>
        <taxon>Australaves</taxon>
        <taxon>Passeriformes</taxon>
        <taxon>Corvoidea</taxon>
        <taxon>Laniidae</taxon>
        <taxon>Lanius</taxon>
    </lineage>
</organism>
<protein>
    <submittedName>
        <fullName evidence="8">A1AT protein</fullName>
    </submittedName>
</protein>
<dbReference type="Gene3D" id="3.30.497.10">
    <property type="entry name" value="Antithrombin, subunit I, domain 2"/>
    <property type="match status" value="1"/>
</dbReference>
<name>A0A7K5S9X6_LANLU</name>
<dbReference type="InterPro" id="IPR000215">
    <property type="entry name" value="Serpin_fam"/>
</dbReference>
<dbReference type="PANTHER" id="PTHR11461">
    <property type="entry name" value="SERINE PROTEASE INHIBITOR, SERPIN"/>
    <property type="match status" value="1"/>
</dbReference>
<dbReference type="GO" id="GO:0005615">
    <property type="term" value="C:extracellular space"/>
    <property type="evidence" value="ECO:0007669"/>
    <property type="project" value="InterPro"/>
</dbReference>
<keyword evidence="2" id="KW-0646">Protease inhibitor</keyword>
<keyword evidence="9" id="KW-1185">Reference proteome</keyword>
<evidence type="ECO:0000256" key="6">
    <source>
        <dbReference type="RuleBase" id="RU000411"/>
    </source>
</evidence>
<dbReference type="SUPFAM" id="SSF56574">
    <property type="entry name" value="Serpins"/>
    <property type="match status" value="1"/>
</dbReference>
<dbReference type="FunFam" id="3.30.497.10:FF:000001">
    <property type="entry name" value="Serine protease inhibitor"/>
    <property type="match status" value="1"/>
</dbReference>
<dbReference type="Proteomes" id="UP000547499">
    <property type="component" value="Unassembled WGS sequence"/>
</dbReference>
<dbReference type="AlphaFoldDB" id="A0A7K5S9X6"/>
<dbReference type="FunFam" id="2.10.310.10:FF:000001">
    <property type="entry name" value="Serpin family A member 1"/>
    <property type="match status" value="1"/>
</dbReference>
<dbReference type="EMBL" id="VYXG01008658">
    <property type="protein sequence ID" value="NWT87868.1"/>
    <property type="molecule type" value="Genomic_DNA"/>
</dbReference>
<dbReference type="Gene3D" id="2.10.310.10">
    <property type="entry name" value="Serpins superfamily"/>
    <property type="match status" value="1"/>
</dbReference>
<dbReference type="InterPro" id="IPR042178">
    <property type="entry name" value="Serpin_sf_1"/>
</dbReference>
<dbReference type="Gene3D" id="2.30.39.10">
    <property type="entry name" value="Alpha-1-antitrypsin, domain 1"/>
    <property type="match status" value="1"/>
</dbReference>
<feature type="non-terminal residue" evidence="8">
    <location>
        <position position="1"/>
    </location>
</feature>
<evidence type="ECO:0000313" key="9">
    <source>
        <dbReference type="Proteomes" id="UP000547499"/>
    </source>
</evidence>
<evidence type="ECO:0000256" key="1">
    <source>
        <dbReference type="ARBA" id="ARBA00009500"/>
    </source>
</evidence>
<accession>A0A7K5S9X6</accession>
<dbReference type="InterPro" id="IPR023796">
    <property type="entry name" value="Serpin_dom"/>
</dbReference>
<sequence length="385" mass="43819">DQSQADGENLSYVKLAPRNADFAFKFYKQIRDELGDGNIFFSPLSISTAFTMLSLGARSNTLRELYKGLAFNLTEVEEQEIHEGFQQVLQLLNDPHREVQLNMGNALFVDNQVELLQNFLDHVTKFYHVEAVSSNFQNPPQAISEINKYVETKTHGKIVDLVKSLDPDTVMVVINYIFFKGSWEKPFNNFNTRDDDFFLDAKNSVKVKMMHQKNYFNVHRDEKLSCWVVEIPYKGNVTSLFVLPDEGTMKQAEEALLKETVSNWLRSLKKRQIYLDLPKFSISGYYDVKSLFKKMGVTEVFSDQADLSGVAKNVLLKVSKAIHKATVDVRENGTEAAAVTMMEISPMSLPFPPPPHITFSRAFLMMVIDKTTDGLLFLGKIVNPT</sequence>
<evidence type="ECO:0000256" key="2">
    <source>
        <dbReference type="ARBA" id="ARBA00022690"/>
    </source>
</evidence>
<evidence type="ECO:0000256" key="5">
    <source>
        <dbReference type="ARBA" id="ARBA00023180"/>
    </source>
</evidence>
<reference evidence="8 9" key="1">
    <citation type="submission" date="2019-09" db="EMBL/GenBank/DDBJ databases">
        <title>Bird 10,000 Genomes (B10K) Project - Family phase.</title>
        <authorList>
            <person name="Zhang G."/>
        </authorList>
    </citation>
    <scope>NUCLEOTIDE SEQUENCE [LARGE SCALE GENOMIC DNA]</scope>
    <source>
        <strain evidence="8">B10K-DU-001-65</strain>
        <tissue evidence="8">Muscle</tissue>
    </source>
</reference>
<dbReference type="PANTHER" id="PTHR11461:SF165">
    <property type="entry name" value="ALPHA-1-ANTITRYPSIN"/>
    <property type="match status" value="1"/>
</dbReference>
<evidence type="ECO:0000256" key="3">
    <source>
        <dbReference type="ARBA" id="ARBA00022729"/>
    </source>
</evidence>
<gene>
    <name evidence="8" type="primary">Serpina1_1</name>
    <name evidence="8" type="ORF">LANLUD_R10433</name>
</gene>
<dbReference type="GO" id="GO:0004867">
    <property type="term" value="F:serine-type endopeptidase inhibitor activity"/>
    <property type="evidence" value="ECO:0007669"/>
    <property type="project" value="UniProtKB-KW"/>
</dbReference>
<evidence type="ECO:0000313" key="8">
    <source>
        <dbReference type="EMBL" id="NWT87868.1"/>
    </source>
</evidence>
<proteinExistence type="inferred from homology"/>
<feature type="domain" description="Serpin" evidence="7">
    <location>
        <begin position="24"/>
        <end position="384"/>
    </location>
</feature>
<comment type="similarity">
    <text evidence="1 6">Belongs to the serpin family.</text>
</comment>
<dbReference type="Pfam" id="PF00079">
    <property type="entry name" value="Serpin"/>
    <property type="match status" value="1"/>
</dbReference>
<comment type="caution">
    <text evidence="8">The sequence shown here is derived from an EMBL/GenBank/DDBJ whole genome shotgun (WGS) entry which is preliminary data.</text>
</comment>
<keyword evidence="4" id="KW-0722">Serine protease inhibitor</keyword>
<dbReference type="SMART" id="SM00093">
    <property type="entry name" value="SERPIN"/>
    <property type="match status" value="1"/>
</dbReference>